<keyword evidence="1" id="KW-1133">Transmembrane helix</keyword>
<evidence type="ECO:0000313" key="2">
    <source>
        <dbReference type="EMBL" id="GFO36683.1"/>
    </source>
</evidence>
<keyword evidence="3" id="KW-1185">Reference proteome</keyword>
<keyword evidence="1" id="KW-0472">Membrane</keyword>
<feature type="transmembrane region" description="Helical" evidence="1">
    <location>
        <begin position="25"/>
        <end position="48"/>
    </location>
</feature>
<protein>
    <submittedName>
        <fullName evidence="2">Uncharacterized protein</fullName>
    </submittedName>
</protein>
<evidence type="ECO:0000256" key="1">
    <source>
        <dbReference type="SAM" id="Phobius"/>
    </source>
</evidence>
<accession>A0AAV4CXW2</accession>
<dbReference type="Proteomes" id="UP000735302">
    <property type="component" value="Unassembled WGS sequence"/>
</dbReference>
<gene>
    <name evidence="2" type="ORF">PoB_006318800</name>
</gene>
<reference evidence="2 3" key="1">
    <citation type="journal article" date="2021" name="Elife">
        <title>Chloroplast acquisition without the gene transfer in kleptoplastic sea slugs, Plakobranchus ocellatus.</title>
        <authorList>
            <person name="Maeda T."/>
            <person name="Takahashi S."/>
            <person name="Yoshida T."/>
            <person name="Shimamura S."/>
            <person name="Takaki Y."/>
            <person name="Nagai Y."/>
            <person name="Toyoda A."/>
            <person name="Suzuki Y."/>
            <person name="Arimoto A."/>
            <person name="Ishii H."/>
            <person name="Satoh N."/>
            <person name="Nishiyama T."/>
            <person name="Hasebe M."/>
            <person name="Maruyama T."/>
            <person name="Minagawa J."/>
            <person name="Obokata J."/>
            <person name="Shigenobu S."/>
        </authorList>
    </citation>
    <scope>NUCLEOTIDE SEQUENCE [LARGE SCALE GENOMIC DNA]</scope>
</reference>
<organism evidence="2 3">
    <name type="scientific">Plakobranchus ocellatus</name>
    <dbReference type="NCBI Taxonomy" id="259542"/>
    <lineage>
        <taxon>Eukaryota</taxon>
        <taxon>Metazoa</taxon>
        <taxon>Spiralia</taxon>
        <taxon>Lophotrochozoa</taxon>
        <taxon>Mollusca</taxon>
        <taxon>Gastropoda</taxon>
        <taxon>Heterobranchia</taxon>
        <taxon>Euthyneura</taxon>
        <taxon>Panpulmonata</taxon>
        <taxon>Sacoglossa</taxon>
        <taxon>Placobranchoidea</taxon>
        <taxon>Plakobranchidae</taxon>
        <taxon>Plakobranchus</taxon>
    </lineage>
</organism>
<proteinExistence type="predicted"/>
<name>A0AAV4CXW2_9GAST</name>
<comment type="caution">
    <text evidence="2">The sequence shown here is derived from an EMBL/GenBank/DDBJ whole genome shotgun (WGS) entry which is preliminary data.</text>
</comment>
<sequence>MESKRNIDDDVDVKTILSSQCNRPLIFAILGGAGLIAVAFVVGLCIGLRNGGGNNDDKQEGSKNGYGVRTTLTQTFKSATGTYNYAAVVADSKVCSKIGA</sequence>
<evidence type="ECO:0000313" key="3">
    <source>
        <dbReference type="Proteomes" id="UP000735302"/>
    </source>
</evidence>
<keyword evidence="1" id="KW-0812">Transmembrane</keyword>
<dbReference type="AlphaFoldDB" id="A0AAV4CXW2"/>
<dbReference type="EMBL" id="BLXT01007118">
    <property type="protein sequence ID" value="GFO36683.1"/>
    <property type="molecule type" value="Genomic_DNA"/>
</dbReference>